<proteinExistence type="predicted"/>
<name>A0A7W6JTG9_9SPHN</name>
<accession>A0A7W6JTG9</accession>
<dbReference type="AlphaFoldDB" id="A0A7W6JTG9"/>
<evidence type="ECO:0000313" key="3">
    <source>
        <dbReference type="Proteomes" id="UP000557392"/>
    </source>
</evidence>
<feature type="compositionally biased region" description="Low complexity" evidence="1">
    <location>
        <begin position="14"/>
        <end position="26"/>
    </location>
</feature>
<evidence type="ECO:0000256" key="1">
    <source>
        <dbReference type="SAM" id="MobiDB-lite"/>
    </source>
</evidence>
<comment type="caution">
    <text evidence="2">The sequence shown here is derived from an EMBL/GenBank/DDBJ whole genome shotgun (WGS) entry which is preliminary data.</text>
</comment>
<dbReference type="EMBL" id="JACIEH010000002">
    <property type="protein sequence ID" value="MBB4099190.1"/>
    <property type="molecule type" value="Genomic_DNA"/>
</dbReference>
<reference evidence="2 3" key="1">
    <citation type="submission" date="2020-08" db="EMBL/GenBank/DDBJ databases">
        <title>Genomic Encyclopedia of Type Strains, Phase IV (KMG-IV): sequencing the most valuable type-strain genomes for metagenomic binning, comparative biology and taxonomic classification.</title>
        <authorList>
            <person name="Goeker M."/>
        </authorList>
    </citation>
    <scope>NUCLEOTIDE SEQUENCE [LARGE SCALE GENOMIC DNA]</scope>
    <source>
        <strain evidence="2 3">DSM 101806</strain>
    </source>
</reference>
<organism evidence="2 3">
    <name type="scientific">Sphingomonas kyeonggiensis</name>
    <dbReference type="NCBI Taxonomy" id="1268553"/>
    <lineage>
        <taxon>Bacteria</taxon>
        <taxon>Pseudomonadati</taxon>
        <taxon>Pseudomonadota</taxon>
        <taxon>Alphaproteobacteria</taxon>
        <taxon>Sphingomonadales</taxon>
        <taxon>Sphingomonadaceae</taxon>
        <taxon>Sphingomonas</taxon>
    </lineage>
</organism>
<evidence type="ECO:0000313" key="2">
    <source>
        <dbReference type="EMBL" id="MBB4099190.1"/>
    </source>
</evidence>
<feature type="region of interest" description="Disordered" evidence="1">
    <location>
        <begin position="1"/>
        <end position="32"/>
    </location>
</feature>
<dbReference type="Proteomes" id="UP000557392">
    <property type="component" value="Unassembled WGS sequence"/>
</dbReference>
<keyword evidence="3" id="KW-1185">Reference proteome</keyword>
<protein>
    <submittedName>
        <fullName evidence="2">Uncharacterized protein</fullName>
    </submittedName>
</protein>
<sequence length="52" mass="5581">MAVVIDEVHATTVEPQAAEPAAAPAPGSDFDPEKVRALLRRDAQRQARLTVD</sequence>
<gene>
    <name evidence="2" type="ORF">GGR46_002754</name>
</gene>
<dbReference type="RefSeq" id="WP_183998483.1">
    <property type="nucleotide sequence ID" value="NZ_JACIEH010000002.1"/>
</dbReference>